<dbReference type="AlphaFoldDB" id="A0A1M5R818"/>
<dbReference type="PANTHER" id="PTHR12526">
    <property type="entry name" value="GLYCOSYLTRANSFERASE"/>
    <property type="match status" value="1"/>
</dbReference>
<keyword evidence="1" id="KW-0328">Glycosyltransferase</keyword>
<dbReference type="Proteomes" id="UP000184221">
    <property type="component" value="Unassembled WGS sequence"/>
</dbReference>
<dbReference type="SUPFAM" id="SSF53756">
    <property type="entry name" value="UDP-Glycosyltransferase/glycogen phosphorylase"/>
    <property type="match status" value="1"/>
</dbReference>
<dbReference type="RefSeq" id="WP_143152639.1">
    <property type="nucleotide sequence ID" value="NZ_FQXC01000002.1"/>
</dbReference>
<evidence type="ECO:0000313" key="4">
    <source>
        <dbReference type="EMBL" id="SHH22495.1"/>
    </source>
</evidence>
<dbReference type="STRING" id="996342.SAMN05443551_1657"/>
<gene>
    <name evidence="4" type="ORF">SAMN05443551_1657</name>
</gene>
<dbReference type="Gene3D" id="3.40.50.2000">
    <property type="entry name" value="Glycogen Phosphorylase B"/>
    <property type="match status" value="2"/>
</dbReference>
<keyword evidence="5" id="KW-1185">Reference proteome</keyword>
<sequence length="601" mass="67713">MSHAPPTSVYCIVPRLGTDVGGGKIHAIYRRMNLFAARDNTSVTLVGLHHSVNQRINFAHLQSDGVLDTRIRFQSLVDLSAPDDHRSNVSNHTRFPDWDLKETKPGHKTRHSYFAGHALVMQDTSEATAAGLLTIRRVLTDPSRDTRLKYFDGILVESLSRFGDGVVERMFYADGRLIASTRHENKAFLSAENTVTRQRCSDEFQLQKTLAQNAFPADGVVFIDGITSAYLAPFIGSRKVLFLHADHRSPKGRIMPRSRLMIDQFDGDAIVTATHKHKARLEADLRPGAPIRVIPHYVDRQPPLDQNRRDICTVSRLYLDGKPIHHCIEAFTRVMHLLPDCNYVIYGDGTGRARLEQLIKHHRCEERVFVRGHTPDAEQVFATSLMSLAPTRTEGFGLALLESLTHGCPVISYDVDYGPRELIHPGVNGELVAPGDIDGIARAILKVHAQRDAYSNASLETADRYSFDAYRDRYFHLMDEIVGLGRHFDIQAPDLLQETRAAIDAAPFRHKARLLDLCIALSSDRRDLEGAYWAFQQKVDLFPQAQRPLKRCIWLSLRLGRMDAFRAHLALFAHRFPDHYSDFVAQHPDILASAEAEDAAT</sequence>
<evidence type="ECO:0000313" key="5">
    <source>
        <dbReference type="Proteomes" id="UP000184221"/>
    </source>
</evidence>
<proteinExistence type="predicted"/>
<evidence type="ECO:0000256" key="1">
    <source>
        <dbReference type="ARBA" id="ARBA00022676"/>
    </source>
</evidence>
<dbReference type="PANTHER" id="PTHR12526:SF629">
    <property type="entry name" value="TEICHURONIC ACID BIOSYNTHESIS GLYCOSYLTRANSFERASE TUAH-RELATED"/>
    <property type="match status" value="1"/>
</dbReference>
<dbReference type="GO" id="GO:0016757">
    <property type="term" value="F:glycosyltransferase activity"/>
    <property type="evidence" value="ECO:0007669"/>
    <property type="project" value="UniProtKB-KW"/>
</dbReference>
<dbReference type="Pfam" id="PF00534">
    <property type="entry name" value="Glycos_transf_1"/>
    <property type="match status" value="1"/>
</dbReference>
<evidence type="ECO:0000256" key="2">
    <source>
        <dbReference type="ARBA" id="ARBA00022679"/>
    </source>
</evidence>
<dbReference type="EMBL" id="FQXC01000002">
    <property type="protein sequence ID" value="SHH22495.1"/>
    <property type="molecule type" value="Genomic_DNA"/>
</dbReference>
<protein>
    <submittedName>
        <fullName evidence="4">Glycosyltransferase involved in cell wall bisynthesis</fullName>
    </submittedName>
</protein>
<feature type="domain" description="Glycosyl transferase family 1" evidence="3">
    <location>
        <begin position="301"/>
        <end position="454"/>
    </location>
</feature>
<dbReference type="InterPro" id="IPR001296">
    <property type="entry name" value="Glyco_trans_1"/>
</dbReference>
<organism evidence="4 5">
    <name type="scientific">Marivita hallyeonensis</name>
    <dbReference type="NCBI Taxonomy" id="996342"/>
    <lineage>
        <taxon>Bacteria</taxon>
        <taxon>Pseudomonadati</taxon>
        <taxon>Pseudomonadota</taxon>
        <taxon>Alphaproteobacteria</taxon>
        <taxon>Rhodobacterales</taxon>
        <taxon>Roseobacteraceae</taxon>
        <taxon>Marivita</taxon>
    </lineage>
</organism>
<reference evidence="4 5" key="1">
    <citation type="submission" date="2016-11" db="EMBL/GenBank/DDBJ databases">
        <authorList>
            <person name="Jaros S."/>
            <person name="Januszkiewicz K."/>
            <person name="Wedrychowicz H."/>
        </authorList>
    </citation>
    <scope>NUCLEOTIDE SEQUENCE [LARGE SCALE GENOMIC DNA]</scope>
    <source>
        <strain evidence="4 5">DSM 29431</strain>
    </source>
</reference>
<dbReference type="OrthoDB" id="9790710at2"/>
<name>A0A1M5R818_9RHOB</name>
<accession>A0A1M5R818</accession>
<keyword evidence="2 4" id="KW-0808">Transferase</keyword>
<evidence type="ECO:0000259" key="3">
    <source>
        <dbReference type="Pfam" id="PF00534"/>
    </source>
</evidence>